<comment type="caution">
    <text evidence="2">The sequence shown here is derived from an EMBL/GenBank/DDBJ whole genome shotgun (WGS) entry which is preliminary data.</text>
</comment>
<gene>
    <name evidence="2" type="ORF">PF004_g7126</name>
</gene>
<feature type="compositionally biased region" description="Basic and acidic residues" evidence="1">
    <location>
        <begin position="122"/>
        <end position="137"/>
    </location>
</feature>
<protein>
    <submittedName>
        <fullName evidence="2">Uncharacterized protein</fullName>
    </submittedName>
</protein>
<name>A0A6G0PAM8_9STRA</name>
<feature type="compositionally biased region" description="Basic and acidic residues" evidence="1">
    <location>
        <begin position="1"/>
        <end position="12"/>
    </location>
</feature>
<feature type="compositionally biased region" description="Basic and acidic residues" evidence="1">
    <location>
        <begin position="104"/>
        <end position="115"/>
    </location>
</feature>
<reference evidence="2 3" key="1">
    <citation type="submission" date="2018-09" db="EMBL/GenBank/DDBJ databases">
        <title>Genomic investigation of the strawberry pathogen Phytophthora fragariae indicates pathogenicity is determined by transcriptional variation in three key races.</title>
        <authorList>
            <person name="Adams T.M."/>
            <person name="Armitage A.D."/>
            <person name="Sobczyk M.K."/>
            <person name="Bates H.J."/>
            <person name="Dunwell J.M."/>
            <person name="Nellist C.F."/>
            <person name="Harrison R.J."/>
        </authorList>
    </citation>
    <scope>NUCLEOTIDE SEQUENCE [LARGE SCALE GENOMIC DNA]</scope>
    <source>
        <strain evidence="2 3">BC-23</strain>
    </source>
</reference>
<dbReference type="AlphaFoldDB" id="A0A6G0PAM8"/>
<feature type="region of interest" description="Disordered" evidence="1">
    <location>
        <begin position="104"/>
        <end position="137"/>
    </location>
</feature>
<feature type="compositionally biased region" description="Basic and acidic residues" evidence="1">
    <location>
        <begin position="76"/>
        <end position="88"/>
    </location>
</feature>
<dbReference type="EMBL" id="QXGC01000302">
    <property type="protein sequence ID" value="KAE9241272.1"/>
    <property type="molecule type" value="Genomic_DNA"/>
</dbReference>
<feature type="region of interest" description="Disordered" evidence="1">
    <location>
        <begin position="1"/>
        <end position="88"/>
    </location>
</feature>
<organism evidence="2 3">
    <name type="scientific">Phytophthora fragariae</name>
    <dbReference type="NCBI Taxonomy" id="53985"/>
    <lineage>
        <taxon>Eukaryota</taxon>
        <taxon>Sar</taxon>
        <taxon>Stramenopiles</taxon>
        <taxon>Oomycota</taxon>
        <taxon>Peronosporomycetes</taxon>
        <taxon>Peronosporales</taxon>
        <taxon>Peronosporaceae</taxon>
        <taxon>Phytophthora</taxon>
    </lineage>
</organism>
<evidence type="ECO:0000313" key="3">
    <source>
        <dbReference type="Proteomes" id="UP000476176"/>
    </source>
</evidence>
<sequence>MARELMDRDGARARASTAAHGADRGAAETQGARDVSAGAGRTVREGDVGAREQASAAQDAQIKAEQQVDAAAGKSSELEKRRQAAGERETVMAAGVDALMQEKWQAEHAQERAQEDAAVLRGETHAGQEEATKGDARLERIQDHALVERQGTSTAAVVVSLKHNYDIQDL</sequence>
<dbReference type="Proteomes" id="UP000476176">
    <property type="component" value="Unassembled WGS sequence"/>
</dbReference>
<accession>A0A6G0PAM8</accession>
<proteinExistence type="predicted"/>
<evidence type="ECO:0000256" key="1">
    <source>
        <dbReference type="SAM" id="MobiDB-lite"/>
    </source>
</evidence>
<evidence type="ECO:0000313" key="2">
    <source>
        <dbReference type="EMBL" id="KAE9241272.1"/>
    </source>
</evidence>